<dbReference type="STRING" id="200361.A0A453SIW3"/>
<dbReference type="Gramene" id="AET7Gv20983100.54">
    <property type="protein sequence ID" value="AET7Gv20983100.54"/>
    <property type="gene ID" value="AET7Gv20983100"/>
</dbReference>
<dbReference type="PANTHER" id="PTHR11584:SF369">
    <property type="entry name" value="MITOGEN-ACTIVATED PROTEIN KINASE KINASE KINASE 19-RELATED"/>
    <property type="match status" value="1"/>
</dbReference>
<keyword evidence="5" id="KW-0067">ATP-binding</keyword>
<keyword evidence="1" id="KW-0723">Serine/threonine-protein kinase</keyword>
<protein>
    <recommendedName>
        <fullName evidence="7">Protein kinase domain-containing protein</fullName>
    </recommendedName>
</protein>
<dbReference type="AlphaFoldDB" id="A0A453SIW3"/>
<dbReference type="SUPFAM" id="SSF56112">
    <property type="entry name" value="Protein kinase-like (PK-like)"/>
    <property type="match status" value="1"/>
</dbReference>
<accession>A0A453SIW3</accession>
<dbReference type="Gene3D" id="1.10.510.10">
    <property type="entry name" value="Transferase(Phosphotransferase) domain 1"/>
    <property type="match status" value="1"/>
</dbReference>
<feature type="domain" description="Protein kinase" evidence="7">
    <location>
        <begin position="64"/>
        <end position="244"/>
    </location>
</feature>
<dbReference type="EnsemblPlants" id="AET7Gv20983100.54">
    <property type="protein sequence ID" value="AET7Gv20983100.54"/>
    <property type="gene ID" value="AET7Gv20983100"/>
</dbReference>
<feature type="transmembrane region" description="Helical" evidence="6">
    <location>
        <begin position="77"/>
        <end position="97"/>
    </location>
</feature>
<dbReference type="Pfam" id="PF00069">
    <property type="entry name" value="Pkinase"/>
    <property type="match status" value="1"/>
</dbReference>
<evidence type="ECO:0000256" key="4">
    <source>
        <dbReference type="ARBA" id="ARBA00022777"/>
    </source>
</evidence>
<evidence type="ECO:0000256" key="5">
    <source>
        <dbReference type="ARBA" id="ARBA00022840"/>
    </source>
</evidence>
<dbReference type="PROSITE" id="PS00108">
    <property type="entry name" value="PROTEIN_KINASE_ST"/>
    <property type="match status" value="1"/>
</dbReference>
<evidence type="ECO:0000256" key="6">
    <source>
        <dbReference type="SAM" id="Phobius"/>
    </source>
</evidence>
<keyword evidence="3" id="KW-0547">Nucleotide-binding</keyword>
<dbReference type="Proteomes" id="UP000015105">
    <property type="component" value="Chromosome 7D"/>
</dbReference>
<reference evidence="8" key="5">
    <citation type="journal article" date="2021" name="G3 (Bethesda)">
        <title>Aegilops tauschii genome assembly Aet v5.0 features greater sequence contiguity and improved annotation.</title>
        <authorList>
            <person name="Wang L."/>
            <person name="Zhu T."/>
            <person name="Rodriguez J.C."/>
            <person name="Deal K.R."/>
            <person name="Dubcovsky J."/>
            <person name="McGuire P.E."/>
            <person name="Lux T."/>
            <person name="Spannagl M."/>
            <person name="Mayer K.F.X."/>
            <person name="Baldrich P."/>
            <person name="Meyers B.C."/>
            <person name="Huo N."/>
            <person name="Gu Y.Q."/>
            <person name="Zhou H."/>
            <person name="Devos K.M."/>
            <person name="Bennetzen J.L."/>
            <person name="Unver T."/>
            <person name="Budak H."/>
            <person name="Gulick P.J."/>
            <person name="Galiba G."/>
            <person name="Kalapos B."/>
            <person name="Nelson D.R."/>
            <person name="Li P."/>
            <person name="You F.M."/>
            <person name="Luo M.C."/>
            <person name="Dvorak J."/>
        </authorList>
    </citation>
    <scope>NUCLEOTIDE SEQUENCE [LARGE SCALE GENOMIC DNA]</scope>
    <source>
        <strain evidence="8">cv. AL8/78</strain>
    </source>
</reference>
<dbReference type="GO" id="GO:0005524">
    <property type="term" value="F:ATP binding"/>
    <property type="evidence" value="ECO:0007669"/>
    <property type="project" value="UniProtKB-KW"/>
</dbReference>
<reference evidence="8" key="4">
    <citation type="submission" date="2019-03" db="UniProtKB">
        <authorList>
            <consortium name="EnsemblPlants"/>
        </authorList>
    </citation>
    <scope>IDENTIFICATION</scope>
</reference>
<evidence type="ECO:0000313" key="8">
    <source>
        <dbReference type="EnsemblPlants" id="AET7Gv20983100.54"/>
    </source>
</evidence>
<dbReference type="InterPro" id="IPR008271">
    <property type="entry name" value="Ser/Thr_kinase_AS"/>
</dbReference>
<dbReference type="GO" id="GO:0004674">
    <property type="term" value="F:protein serine/threonine kinase activity"/>
    <property type="evidence" value="ECO:0007669"/>
    <property type="project" value="UniProtKB-KW"/>
</dbReference>
<dbReference type="InterPro" id="IPR000719">
    <property type="entry name" value="Prot_kinase_dom"/>
</dbReference>
<dbReference type="PANTHER" id="PTHR11584">
    <property type="entry name" value="SERINE/THREONINE PROTEIN KINASE"/>
    <property type="match status" value="1"/>
</dbReference>
<sequence length="244" mass="27696">MLLKMSMVNICLGFDIIHVVTLTFEPFLVVTYVQTTRFVTSMAACSTISTACIQLFQNSADQPRFMFPFQGRSNIITIHRLQMLPVLSVCLISLFFITEFGCRRTKRSTHQEVMLFPTTTAKAHIRELEEEVKLLKNLSHPNIVRYLGTVREEDTLNILLEFVPGGSIQSLLGKLGSFPEVNRKYTRQILQGLEYLHSNAIIHRDIKGANILVDNKGCIKLADFGASKQVAKLVRLMFNMLLRS</sequence>
<proteinExistence type="predicted"/>
<reference evidence="9" key="2">
    <citation type="journal article" date="2017" name="Nat. Plants">
        <title>The Aegilops tauschii genome reveals multiple impacts of transposons.</title>
        <authorList>
            <person name="Zhao G."/>
            <person name="Zou C."/>
            <person name="Li K."/>
            <person name="Wang K."/>
            <person name="Li T."/>
            <person name="Gao L."/>
            <person name="Zhang X."/>
            <person name="Wang H."/>
            <person name="Yang Z."/>
            <person name="Liu X."/>
            <person name="Jiang W."/>
            <person name="Mao L."/>
            <person name="Kong X."/>
            <person name="Jiao Y."/>
            <person name="Jia J."/>
        </authorList>
    </citation>
    <scope>NUCLEOTIDE SEQUENCE [LARGE SCALE GENOMIC DNA]</scope>
    <source>
        <strain evidence="9">cv. AL8/78</strain>
    </source>
</reference>
<feature type="transmembrane region" description="Helical" evidence="6">
    <location>
        <begin position="12"/>
        <end position="32"/>
    </location>
</feature>
<keyword evidence="4" id="KW-0418">Kinase</keyword>
<reference evidence="9" key="1">
    <citation type="journal article" date="2014" name="Science">
        <title>Ancient hybridizations among the ancestral genomes of bread wheat.</title>
        <authorList>
            <consortium name="International Wheat Genome Sequencing Consortium,"/>
            <person name="Marcussen T."/>
            <person name="Sandve S.R."/>
            <person name="Heier L."/>
            <person name="Spannagl M."/>
            <person name="Pfeifer M."/>
            <person name="Jakobsen K.S."/>
            <person name="Wulff B.B."/>
            <person name="Steuernagel B."/>
            <person name="Mayer K.F."/>
            <person name="Olsen O.A."/>
        </authorList>
    </citation>
    <scope>NUCLEOTIDE SEQUENCE [LARGE SCALE GENOMIC DNA]</scope>
    <source>
        <strain evidence="9">cv. AL8/78</strain>
    </source>
</reference>
<keyword evidence="6" id="KW-1133">Transmembrane helix</keyword>
<keyword evidence="6" id="KW-0472">Membrane</keyword>
<keyword evidence="2" id="KW-0808">Transferase</keyword>
<evidence type="ECO:0000256" key="3">
    <source>
        <dbReference type="ARBA" id="ARBA00022741"/>
    </source>
</evidence>
<dbReference type="SMART" id="SM00220">
    <property type="entry name" value="S_TKc"/>
    <property type="match status" value="1"/>
</dbReference>
<dbReference type="PROSITE" id="PS50011">
    <property type="entry name" value="PROTEIN_KINASE_DOM"/>
    <property type="match status" value="1"/>
</dbReference>
<keyword evidence="9" id="KW-1185">Reference proteome</keyword>
<evidence type="ECO:0000313" key="9">
    <source>
        <dbReference type="Proteomes" id="UP000015105"/>
    </source>
</evidence>
<evidence type="ECO:0000256" key="1">
    <source>
        <dbReference type="ARBA" id="ARBA00022527"/>
    </source>
</evidence>
<organism evidence="8 9">
    <name type="scientific">Aegilops tauschii subsp. strangulata</name>
    <name type="common">Goatgrass</name>
    <dbReference type="NCBI Taxonomy" id="200361"/>
    <lineage>
        <taxon>Eukaryota</taxon>
        <taxon>Viridiplantae</taxon>
        <taxon>Streptophyta</taxon>
        <taxon>Embryophyta</taxon>
        <taxon>Tracheophyta</taxon>
        <taxon>Spermatophyta</taxon>
        <taxon>Magnoliopsida</taxon>
        <taxon>Liliopsida</taxon>
        <taxon>Poales</taxon>
        <taxon>Poaceae</taxon>
        <taxon>BOP clade</taxon>
        <taxon>Pooideae</taxon>
        <taxon>Triticodae</taxon>
        <taxon>Triticeae</taxon>
        <taxon>Triticinae</taxon>
        <taxon>Aegilops</taxon>
    </lineage>
</organism>
<name>A0A453SIW3_AEGTS</name>
<dbReference type="InterPro" id="IPR011009">
    <property type="entry name" value="Kinase-like_dom_sf"/>
</dbReference>
<reference evidence="8" key="3">
    <citation type="journal article" date="2017" name="Nature">
        <title>Genome sequence of the progenitor of the wheat D genome Aegilops tauschii.</title>
        <authorList>
            <person name="Luo M.C."/>
            <person name="Gu Y.Q."/>
            <person name="Puiu D."/>
            <person name="Wang H."/>
            <person name="Twardziok S.O."/>
            <person name="Deal K.R."/>
            <person name="Huo N."/>
            <person name="Zhu T."/>
            <person name="Wang L."/>
            <person name="Wang Y."/>
            <person name="McGuire P.E."/>
            <person name="Liu S."/>
            <person name="Long H."/>
            <person name="Ramasamy R.K."/>
            <person name="Rodriguez J.C."/>
            <person name="Van S.L."/>
            <person name="Yuan L."/>
            <person name="Wang Z."/>
            <person name="Xia Z."/>
            <person name="Xiao L."/>
            <person name="Anderson O.D."/>
            <person name="Ouyang S."/>
            <person name="Liang Y."/>
            <person name="Zimin A.V."/>
            <person name="Pertea G."/>
            <person name="Qi P."/>
            <person name="Bennetzen J.L."/>
            <person name="Dai X."/>
            <person name="Dawson M.W."/>
            <person name="Muller H.G."/>
            <person name="Kugler K."/>
            <person name="Rivarola-Duarte L."/>
            <person name="Spannagl M."/>
            <person name="Mayer K.F.X."/>
            <person name="Lu F.H."/>
            <person name="Bevan M.W."/>
            <person name="Leroy P."/>
            <person name="Li P."/>
            <person name="You F.M."/>
            <person name="Sun Q."/>
            <person name="Liu Z."/>
            <person name="Lyons E."/>
            <person name="Wicker T."/>
            <person name="Salzberg S.L."/>
            <person name="Devos K.M."/>
            <person name="Dvorak J."/>
        </authorList>
    </citation>
    <scope>NUCLEOTIDE SEQUENCE [LARGE SCALE GENOMIC DNA]</scope>
    <source>
        <strain evidence="8">cv. AL8/78</strain>
    </source>
</reference>
<keyword evidence="6" id="KW-0812">Transmembrane</keyword>
<evidence type="ECO:0000259" key="7">
    <source>
        <dbReference type="PROSITE" id="PS50011"/>
    </source>
</evidence>
<evidence type="ECO:0000256" key="2">
    <source>
        <dbReference type="ARBA" id="ARBA00022679"/>
    </source>
</evidence>